<dbReference type="PATRIC" id="fig|1705565.3.peg.3813"/>
<proteinExistence type="predicted"/>
<dbReference type="Proteomes" id="UP000036932">
    <property type="component" value="Unassembled WGS sequence"/>
</dbReference>
<dbReference type="AlphaFoldDB" id="A0A0M1P487"/>
<accession>A0A0M1P487</accession>
<evidence type="ECO:0000313" key="2">
    <source>
        <dbReference type="Proteomes" id="UP000036932"/>
    </source>
</evidence>
<evidence type="ECO:0000313" key="1">
    <source>
        <dbReference type="EMBL" id="KOR89306.1"/>
    </source>
</evidence>
<dbReference type="OrthoDB" id="10018380at2"/>
<dbReference type="RefSeq" id="WP_054402359.1">
    <property type="nucleotide sequence ID" value="NZ_LIUT01000001.1"/>
</dbReference>
<name>A0A0M1P487_9BACL</name>
<gene>
    <name evidence="1" type="ORF">AM231_09215</name>
</gene>
<comment type="caution">
    <text evidence="1">The sequence shown here is derived from an EMBL/GenBank/DDBJ whole genome shotgun (WGS) entry which is preliminary data.</text>
</comment>
<protein>
    <submittedName>
        <fullName evidence="1">Uncharacterized protein</fullName>
    </submittedName>
</protein>
<dbReference type="EMBL" id="LIUT01000001">
    <property type="protein sequence ID" value="KOR89306.1"/>
    <property type="molecule type" value="Genomic_DNA"/>
</dbReference>
<sequence>MSASFFVGYQDDEKNDPMSVVLHSTLGCLADDLLTYYASATKINNKPFEHTTSKRLRKMFKDVNQMDCYLICRSKIGRGDHEIESLVTLYAMNSEQIDFANVQFIRGSQFFLKPGSGCRWLYVDEEKCHYEQIFVLQTDLTTSHDNPSRDPHIIDGKLSIHRNTVFQDGYVLFDGILSDRYGRSHQKFKTVIAKWGSEAHCANDESTEMKPLGSIEKSKVVIYASVAKNPENNNYDLIRISFAYHDGRNQFPLIRWYKKDATEDWIYLYQGHTKETPMQEEDYIFKTPEEINKPYKLLVRSAEMFPPTEDYMGKLKLDAIIFDGNTSRPITGTLFNWDTQGDPVAVHAAGEGMISQ</sequence>
<reference evidence="2" key="1">
    <citation type="submission" date="2015-08" db="EMBL/GenBank/DDBJ databases">
        <title>Genome sequencing project for genomic taxonomy and phylogenomics of Bacillus-like bacteria.</title>
        <authorList>
            <person name="Liu B."/>
            <person name="Wang J."/>
            <person name="Zhu Y."/>
            <person name="Liu G."/>
            <person name="Chen Q."/>
            <person name="Chen Z."/>
            <person name="Lan J."/>
            <person name="Che J."/>
            <person name="Ge C."/>
            <person name="Shi H."/>
            <person name="Pan Z."/>
            <person name="Liu X."/>
        </authorList>
    </citation>
    <scope>NUCLEOTIDE SEQUENCE [LARGE SCALE GENOMIC DNA]</scope>
    <source>
        <strain evidence="2">FJAT-22460</strain>
    </source>
</reference>
<organism evidence="1 2">
    <name type="scientific">Paenibacillus solani</name>
    <dbReference type="NCBI Taxonomy" id="1705565"/>
    <lineage>
        <taxon>Bacteria</taxon>
        <taxon>Bacillati</taxon>
        <taxon>Bacillota</taxon>
        <taxon>Bacilli</taxon>
        <taxon>Bacillales</taxon>
        <taxon>Paenibacillaceae</taxon>
        <taxon>Paenibacillus</taxon>
    </lineage>
</organism>
<keyword evidence="2" id="KW-1185">Reference proteome</keyword>